<dbReference type="NCBIfam" id="TIGR03309">
    <property type="entry name" value="matur_yqeB"/>
    <property type="match status" value="1"/>
</dbReference>
<gene>
    <name evidence="1" type="ORF">SAMN02745941_01970</name>
</gene>
<evidence type="ECO:0000313" key="1">
    <source>
        <dbReference type="EMBL" id="SHI11017.1"/>
    </source>
</evidence>
<dbReference type="EMBL" id="FQXU01000006">
    <property type="protein sequence ID" value="SHI11017.1"/>
    <property type="molecule type" value="Genomic_DNA"/>
</dbReference>
<dbReference type="Proteomes" id="UP000184241">
    <property type="component" value="Unassembled WGS sequence"/>
</dbReference>
<sequence length="264" mass="29031">MKEMVIVRGGGDIASGVIQKLYRCGFKVLVLEIENPTCIRREVSFSEALFEDEIEVEGIKSVRVRNLEEIEDAWKNNKVPVIVDPKGSYINLLKPKAVVDGILAKKNLGTYINMAPITIALGPGFEAGKDVDVVVETNRGHNLGRLIFKGEAQADTGAPGNIGGYTKERVIYSPCDGVINNIREIGDIVKKEEPLAYVGDYIVRATIDGVLRGIIRNSSKVYEGLKIADIDPRLEERKNCFTISDKARTIGGGVLEALIYLIRQ</sequence>
<reference evidence="1 2" key="1">
    <citation type="submission" date="2016-11" db="EMBL/GenBank/DDBJ databases">
        <authorList>
            <person name="Jaros S."/>
            <person name="Januszkiewicz K."/>
            <person name="Wedrychowicz H."/>
        </authorList>
    </citation>
    <scope>NUCLEOTIDE SEQUENCE [LARGE SCALE GENOMIC DNA]</scope>
    <source>
        <strain evidence="1 2">DSM 6191</strain>
    </source>
</reference>
<protein>
    <submittedName>
        <fullName evidence="1">Xanthine dehydrogenase accessory factor</fullName>
    </submittedName>
</protein>
<organism evidence="1 2">
    <name type="scientific">Clostridium intestinale DSM 6191</name>
    <dbReference type="NCBI Taxonomy" id="1121320"/>
    <lineage>
        <taxon>Bacteria</taxon>
        <taxon>Bacillati</taxon>
        <taxon>Bacillota</taxon>
        <taxon>Clostridia</taxon>
        <taxon>Eubacteriales</taxon>
        <taxon>Clostridiaceae</taxon>
        <taxon>Clostridium</taxon>
    </lineage>
</organism>
<dbReference type="RefSeq" id="WP_073019044.1">
    <property type="nucleotide sequence ID" value="NZ_FQXU01000006.1"/>
</dbReference>
<accession>A0A1M5YG41</accession>
<name>A0A1M5YG41_9CLOT</name>
<dbReference type="InterPro" id="IPR017695">
    <property type="entry name" value="Se-dep_Mo_hydrolase_YqeB"/>
</dbReference>
<dbReference type="AlphaFoldDB" id="A0A1M5YG41"/>
<proteinExistence type="predicted"/>
<evidence type="ECO:0000313" key="2">
    <source>
        <dbReference type="Proteomes" id="UP000184241"/>
    </source>
</evidence>